<evidence type="ECO:0000313" key="3">
    <source>
        <dbReference type="EMBL" id="KAJ3570032.1"/>
    </source>
</evidence>
<dbReference type="EMBL" id="JANIEX010000257">
    <property type="protein sequence ID" value="KAJ3570032.1"/>
    <property type="molecule type" value="Genomic_DNA"/>
</dbReference>
<dbReference type="GO" id="GO:0009251">
    <property type="term" value="P:glucan catabolic process"/>
    <property type="evidence" value="ECO:0007669"/>
    <property type="project" value="TreeGrafter"/>
</dbReference>
<organism evidence="3 4">
    <name type="scientific">Leucocoprinus birnbaumii</name>
    <dbReference type="NCBI Taxonomy" id="56174"/>
    <lineage>
        <taxon>Eukaryota</taxon>
        <taxon>Fungi</taxon>
        <taxon>Dikarya</taxon>
        <taxon>Basidiomycota</taxon>
        <taxon>Agaricomycotina</taxon>
        <taxon>Agaricomycetes</taxon>
        <taxon>Agaricomycetidae</taxon>
        <taxon>Agaricales</taxon>
        <taxon>Agaricineae</taxon>
        <taxon>Agaricaceae</taxon>
        <taxon>Leucocoprinus</taxon>
    </lineage>
</organism>
<keyword evidence="1" id="KW-1133">Transmembrane helix</keyword>
<feature type="domain" description="GH16" evidence="2">
    <location>
        <begin position="14"/>
        <end position="293"/>
    </location>
</feature>
<dbReference type="Pfam" id="PF26113">
    <property type="entry name" value="GH16_XgeA"/>
    <property type="match status" value="1"/>
</dbReference>
<protein>
    <recommendedName>
        <fullName evidence="2">GH16 domain-containing protein</fullName>
    </recommendedName>
</protein>
<dbReference type="Gene3D" id="2.60.120.200">
    <property type="match status" value="1"/>
</dbReference>
<feature type="transmembrane region" description="Helical" evidence="1">
    <location>
        <begin position="7"/>
        <end position="30"/>
    </location>
</feature>
<dbReference type="GO" id="GO:0004553">
    <property type="term" value="F:hydrolase activity, hydrolyzing O-glycosyl compounds"/>
    <property type="evidence" value="ECO:0007669"/>
    <property type="project" value="InterPro"/>
</dbReference>
<name>A0AAD5YXE7_9AGAR</name>
<comment type="caution">
    <text evidence="3">The sequence shown here is derived from an EMBL/GenBank/DDBJ whole genome shotgun (WGS) entry which is preliminary data.</text>
</comment>
<dbReference type="Proteomes" id="UP001213000">
    <property type="component" value="Unassembled WGS sequence"/>
</dbReference>
<dbReference type="PROSITE" id="PS51762">
    <property type="entry name" value="GH16_2"/>
    <property type="match status" value="1"/>
</dbReference>
<keyword evidence="1" id="KW-0812">Transmembrane</keyword>
<keyword evidence="4" id="KW-1185">Reference proteome</keyword>
<dbReference type="InterPro" id="IPR013320">
    <property type="entry name" value="ConA-like_dom_sf"/>
</dbReference>
<reference evidence="3" key="1">
    <citation type="submission" date="2022-07" db="EMBL/GenBank/DDBJ databases">
        <title>Genome Sequence of Leucocoprinus birnbaumii.</title>
        <authorList>
            <person name="Buettner E."/>
        </authorList>
    </citation>
    <scope>NUCLEOTIDE SEQUENCE</scope>
    <source>
        <strain evidence="3">VT141</strain>
    </source>
</reference>
<proteinExistence type="predicted"/>
<dbReference type="PANTHER" id="PTHR10963:SF24">
    <property type="entry name" value="GLYCOSIDASE C21B10.07-RELATED"/>
    <property type="match status" value="1"/>
</dbReference>
<dbReference type="CDD" id="cd02181">
    <property type="entry name" value="GH16_fungal_Lam16A_glucanase"/>
    <property type="match status" value="1"/>
</dbReference>
<keyword evidence="1" id="KW-0472">Membrane</keyword>
<dbReference type="InterPro" id="IPR000757">
    <property type="entry name" value="Beta-glucanase-like"/>
</dbReference>
<dbReference type="SUPFAM" id="SSF49899">
    <property type="entry name" value="Concanavalin A-like lectins/glucanases"/>
    <property type="match status" value="1"/>
</dbReference>
<dbReference type="PANTHER" id="PTHR10963">
    <property type="entry name" value="GLYCOSYL HYDROLASE-RELATED"/>
    <property type="match status" value="1"/>
</dbReference>
<evidence type="ECO:0000313" key="4">
    <source>
        <dbReference type="Proteomes" id="UP001213000"/>
    </source>
</evidence>
<dbReference type="AlphaFoldDB" id="A0AAD5YXE7"/>
<accession>A0AAD5YXE7</accession>
<gene>
    <name evidence="3" type="ORF">NP233_g4669</name>
</gene>
<evidence type="ECO:0000256" key="1">
    <source>
        <dbReference type="SAM" id="Phobius"/>
    </source>
</evidence>
<dbReference type="InterPro" id="IPR050546">
    <property type="entry name" value="Glycosyl_Hydrlase_16"/>
</dbReference>
<evidence type="ECO:0000259" key="2">
    <source>
        <dbReference type="PROSITE" id="PS51762"/>
    </source>
</evidence>
<sequence length="413" mass="44437">MMRLANLLDFVCILLWAGLSGNLFILASYVPVREYAGPNFFDAWTYWDNVDNTTWGNVTYVDRQTATSSRLAYVNDAGNAIIKVDNTTLISPAPLVNRNSVRITSQDTYGVGNLIVIDVRHIPYGCSTWPSFWTLGTEIEWPNSGEIDIIEGINMLTHNQMALHTIGGCFQAANPGQTGQTIEGDCSKPQGCLVAETKPNSWGQAFAQAGGGVWALQLDVSGIYIWFWSRPDVPPGISSATNTSTLDTTTWGMPSASYPASGCNITQFFTPQQLVIDITLCGVWLLSQTNRAGVPSIYASTCQTPTMSCVADNIIGSGSPAYDNAFWEISWIRAYTNNPAAAPPPPQTTSSLSTQAPALPTSTTTLFVTGSREPTSVIEPTQTPSAAQSTNAFSSTTRLLSIPLCLAIGTLVF</sequence>